<keyword evidence="2" id="KW-1133">Transmembrane helix</keyword>
<dbReference type="PANTHER" id="PTHR11360">
    <property type="entry name" value="MONOCARBOXYLATE TRANSPORTER"/>
    <property type="match status" value="1"/>
</dbReference>
<evidence type="ECO:0000313" key="3">
    <source>
        <dbReference type="EMBL" id="OAA63738.1"/>
    </source>
</evidence>
<dbReference type="EMBL" id="AZHD01000005">
    <property type="protein sequence ID" value="OAA63738.1"/>
    <property type="molecule type" value="Genomic_DNA"/>
</dbReference>
<dbReference type="OrthoDB" id="2213137at2759"/>
<feature type="transmembrane region" description="Helical" evidence="2">
    <location>
        <begin position="495"/>
        <end position="518"/>
    </location>
</feature>
<sequence length="578" mass="58561">MASIELVELAAPEPVADRSAGAPACPVVRSKDGDNGGLERRASLTAANNGNGADPPQVPVAAPPSPGAVANRPVPPPDRGRGAYLVLAACALAQAPIWGYSLSFGVFQQYYTAHSLRHASPGAIASIGTSQTGVLYLAVPVVSAVLTRFPRLRPWCGPVGLVVAVASLAGSSAPGASGVDSGSGAHADGAVAPLIATQGVLYALGCALLFGPASLCLDDWFVARKGLAYGIMWAAKSVVGSGLPLLVAALLARYGLVATLRAWAVASALLALPVLFFLQPRVPADGRSGVVASNDAQGDSGETPSNGQSGDQHSGDEPNPPSSVSSAPGALSSRASLVFLRRPLFWMLMVGNTVQSLGYQMPNTYLASYANATTTSPTSTPALATYTGPLLLALSSVGSVPGALVMGLLGDRLRNTTVVLISSAGSVVAVFALWYVSDVVASTNDQSRALGLLIAFALAYGFFAGGFSSTWSAVLHEMKRRDSAAHTGLVFGMLMGGRGLGFVLSGPVSGALLATAQHSGGSSSSSSSNSAAAAAAKYYAPLILCTGTTAAFGAWGALWTLGQPCRRLARRAVGVLCR</sequence>
<feature type="region of interest" description="Disordered" evidence="1">
    <location>
        <begin position="288"/>
        <end position="328"/>
    </location>
</feature>
<dbReference type="PANTHER" id="PTHR11360:SF287">
    <property type="entry name" value="MFS MONOCARBOXYLATE TRANSPORTER"/>
    <property type="match status" value="1"/>
</dbReference>
<feature type="compositionally biased region" description="Basic and acidic residues" evidence="1">
    <location>
        <begin position="29"/>
        <end position="42"/>
    </location>
</feature>
<feature type="transmembrane region" description="Helical" evidence="2">
    <location>
        <begin position="418"/>
        <end position="437"/>
    </location>
</feature>
<accession>A0A167WFU8</accession>
<dbReference type="InterPro" id="IPR036259">
    <property type="entry name" value="MFS_trans_sf"/>
</dbReference>
<feature type="transmembrane region" description="Helical" evidence="2">
    <location>
        <begin position="82"/>
        <end position="103"/>
    </location>
</feature>
<dbReference type="Gene3D" id="1.20.1250.20">
    <property type="entry name" value="MFS general substrate transporter like domains"/>
    <property type="match status" value="2"/>
</dbReference>
<keyword evidence="2" id="KW-0472">Membrane</keyword>
<protein>
    <submittedName>
        <fullName evidence="3">Major facilitator superfamily domain, general substrate transporter</fullName>
    </submittedName>
</protein>
<keyword evidence="2" id="KW-0812">Transmembrane</keyword>
<feature type="transmembrane region" description="Helical" evidence="2">
    <location>
        <begin position="449"/>
        <end position="474"/>
    </location>
</feature>
<dbReference type="Proteomes" id="UP000076874">
    <property type="component" value="Unassembled WGS sequence"/>
</dbReference>
<organism evidence="3 4">
    <name type="scientific">Niveomyces insectorum RCEF 264</name>
    <dbReference type="NCBI Taxonomy" id="1081102"/>
    <lineage>
        <taxon>Eukaryota</taxon>
        <taxon>Fungi</taxon>
        <taxon>Dikarya</taxon>
        <taxon>Ascomycota</taxon>
        <taxon>Pezizomycotina</taxon>
        <taxon>Sordariomycetes</taxon>
        <taxon>Hypocreomycetidae</taxon>
        <taxon>Hypocreales</taxon>
        <taxon>Cordycipitaceae</taxon>
        <taxon>Niveomyces</taxon>
    </lineage>
</organism>
<gene>
    <name evidence="3" type="ORF">SPI_03901</name>
</gene>
<comment type="caution">
    <text evidence="3">The sequence shown here is derived from an EMBL/GenBank/DDBJ whole genome shotgun (WGS) entry which is preliminary data.</text>
</comment>
<feature type="compositionally biased region" description="Polar residues" evidence="1">
    <location>
        <begin position="294"/>
        <end position="312"/>
    </location>
</feature>
<feature type="transmembrane region" description="Helical" evidence="2">
    <location>
        <begin position="233"/>
        <end position="254"/>
    </location>
</feature>
<evidence type="ECO:0000256" key="2">
    <source>
        <dbReference type="SAM" id="Phobius"/>
    </source>
</evidence>
<feature type="transmembrane region" description="Helical" evidence="2">
    <location>
        <begin position="199"/>
        <end position="221"/>
    </location>
</feature>
<proteinExistence type="predicted"/>
<feature type="compositionally biased region" description="Pro residues" evidence="1">
    <location>
        <begin position="56"/>
        <end position="66"/>
    </location>
</feature>
<dbReference type="AlphaFoldDB" id="A0A167WFU8"/>
<feature type="region of interest" description="Disordered" evidence="1">
    <location>
        <begin position="14"/>
        <end position="75"/>
    </location>
</feature>
<dbReference type="InterPro" id="IPR050327">
    <property type="entry name" value="Proton-linked_MCT"/>
</dbReference>
<feature type="transmembrane region" description="Helical" evidence="2">
    <location>
        <begin position="344"/>
        <end position="362"/>
    </location>
</feature>
<evidence type="ECO:0000256" key="1">
    <source>
        <dbReference type="SAM" id="MobiDB-lite"/>
    </source>
</evidence>
<feature type="transmembrane region" description="Helical" evidence="2">
    <location>
        <begin position="538"/>
        <end position="561"/>
    </location>
</feature>
<keyword evidence="4" id="KW-1185">Reference proteome</keyword>
<feature type="transmembrane region" description="Helical" evidence="2">
    <location>
        <begin position="382"/>
        <end position="406"/>
    </location>
</feature>
<feature type="transmembrane region" description="Helical" evidence="2">
    <location>
        <begin position="159"/>
        <end position="179"/>
    </location>
</feature>
<feature type="transmembrane region" description="Helical" evidence="2">
    <location>
        <begin position="123"/>
        <end position="147"/>
    </location>
</feature>
<feature type="transmembrane region" description="Helical" evidence="2">
    <location>
        <begin position="260"/>
        <end position="278"/>
    </location>
</feature>
<reference evidence="3 4" key="1">
    <citation type="journal article" date="2016" name="Genome Biol. Evol.">
        <title>Divergent and convergent evolution of fungal pathogenicity.</title>
        <authorList>
            <person name="Shang Y."/>
            <person name="Xiao G."/>
            <person name="Zheng P."/>
            <person name="Cen K."/>
            <person name="Zhan S."/>
            <person name="Wang C."/>
        </authorList>
    </citation>
    <scope>NUCLEOTIDE SEQUENCE [LARGE SCALE GENOMIC DNA]</scope>
    <source>
        <strain evidence="3 4">RCEF 264</strain>
    </source>
</reference>
<name>A0A167WFU8_9HYPO</name>
<dbReference type="SUPFAM" id="SSF103473">
    <property type="entry name" value="MFS general substrate transporter"/>
    <property type="match status" value="1"/>
</dbReference>
<evidence type="ECO:0000313" key="4">
    <source>
        <dbReference type="Proteomes" id="UP000076874"/>
    </source>
</evidence>